<gene>
    <name evidence="3" type="ORF">PGX00_16870</name>
</gene>
<dbReference type="RefSeq" id="WP_272138732.1">
    <property type="nucleotide sequence ID" value="NZ_JAQLOI010000003.1"/>
</dbReference>
<dbReference type="Gene3D" id="3.40.50.1240">
    <property type="entry name" value="Phosphoglycerate mutase-like"/>
    <property type="match status" value="1"/>
</dbReference>
<comment type="caution">
    <text evidence="3">The sequence shown here is derived from an EMBL/GenBank/DDBJ whole genome shotgun (WGS) entry which is preliminary data.</text>
</comment>
<dbReference type="EMBL" id="JAQLOI010000003">
    <property type="protein sequence ID" value="MDB1125224.1"/>
    <property type="molecule type" value="Genomic_DNA"/>
</dbReference>
<dbReference type="PANTHER" id="PTHR48100:SF1">
    <property type="entry name" value="HISTIDINE PHOSPHATASE FAMILY PROTEIN-RELATED"/>
    <property type="match status" value="1"/>
</dbReference>
<reference evidence="3 4" key="1">
    <citation type="submission" date="2023-01" db="EMBL/GenBank/DDBJ databases">
        <title>Vibrio sp. KJ40-1 sp.nov, isolated from marine algae.</title>
        <authorList>
            <person name="Butt M."/>
            <person name="Kim J.M.J."/>
            <person name="Jeon C.O.C."/>
        </authorList>
    </citation>
    <scope>NUCLEOTIDE SEQUENCE [LARGE SCALE GENOMIC DNA]</scope>
    <source>
        <strain evidence="3 4">KJ40-1</strain>
    </source>
</reference>
<dbReference type="InterPro" id="IPR001345">
    <property type="entry name" value="PG/BPGM_mutase_AS"/>
</dbReference>
<evidence type="ECO:0000256" key="1">
    <source>
        <dbReference type="ARBA" id="ARBA00023152"/>
    </source>
</evidence>
<proteinExistence type="predicted"/>
<evidence type="ECO:0000256" key="2">
    <source>
        <dbReference type="ARBA" id="ARBA00023235"/>
    </source>
</evidence>
<dbReference type="SMART" id="SM00855">
    <property type="entry name" value="PGAM"/>
    <property type="match status" value="1"/>
</dbReference>
<dbReference type="InterPro" id="IPR013078">
    <property type="entry name" value="His_Pase_superF_clade-1"/>
</dbReference>
<dbReference type="InterPro" id="IPR029033">
    <property type="entry name" value="His_PPase_superfam"/>
</dbReference>
<dbReference type="CDD" id="cd07067">
    <property type="entry name" value="HP_PGM_like"/>
    <property type="match status" value="1"/>
</dbReference>
<dbReference type="InterPro" id="IPR050275">
    <property type="entry name" value="PGM_Phosphatase"/>
</dbReference>
<dbReference type="PROSITE" id="PS00175">
    <property type="entry name" value="PG_MUTASE"/>
    <property type="match status" value="1"/>
</dbReference>
<dbReference type="PANTHER" id="PTHR48100">
    <property type="entry name" value="BROAD-SPECIFICITY PHOSPHATASE YOR283W-RELATED"/>
    <property type="match status" value="1"/>
</dbReference>
<keyword evidence="4" id="KW-1185">Reference proteome</keyword>
<evidence type="ECO:0000313" key="4">
    <source>
        <dbReference type="Proteomes" id="UP001210678"/>
    </source>
</evidence>
<dbReference type="Proteomes" id="UP001210678">
    <property type="component" value="Unassembled WGS sequence"/>
</dbReference>
<protein>
    <submittedName>
        <fullName evidence="3">Histidine phosphatase family protein</fullName>
    </submittedName>
</protein>
<accession>A0ABT4YUG3</accession>
<sequence>MKLLLIRHGQTEWNLQKRIQGWQDSALTNSGIEQLNCIPIPDLNNPQVFSSDLGRAYNSAAIIAKRLSTYVVADDRLRERRFGQLEGKIIDQDLSLRNHWNAYHQRYVRKITTIFGVESEARFEDRILDFVSDRVDISSDSDMVIVSHGEWLRAFLNVMKGIPSWHCGQGINTNAGMTIINCPLLQ</sequence>
<name>A0ABT4YUG3_9VIBR</name>
<organism evidence="3 4">
    <name type="scientific">Vibrio algarum</name>
    <dbReference type="NCBI Taxonomy" id="3020714"/>
    <lineage>
        <taxon>Bacteria</taxon>
        <taxon>Pseudomonadati</taxon>
        <taxon>Pseudomonadota</taxon>
        <taxon>Gammaproteobacteria</taxon>
        <taxon>Vibrionales</taxon>
        <taxon>Vibrionaceae</taxon>
        <taxon>Vibrio</taxon>
    </lineage>
</organism>
<dbReference type="Pfam" id="PF00300">
    <property type="entry name" value="His_Phos_1"/>
    <property type="match status" value="1"/>
</dbReference>
<keyword evidence="1" id="KW-0324">Glycolysis</keyword>
<keyword evidence="2" id="KW-0413">Isomerase</keyword>
<evidence type="ECO:0000313" key="3">
    <source>
        <dbReference type="EMBL" id="MDB1125224.1"/>
    </source>
</evidence>
<dbReference type="SUPFAM" id="SSF53254">
    <property type="entry name" value="Phosphoglycerate mutase-like"/>
    <property type="match status" value="1"/>
</dbReference>